<dbReference type="OrthoDB" id="8286at10239"/>
<keyword evidence="3" id="KW-0548">Nucleotidyltransferase</keyword>
<reference evidence="4 5" key="1">
    <citation type="journal article" date="2007" name="Science">
        <title>A virus in a fungus in a plant: three-way symbiosis required for thermal tolerance.</title>
        <authorList>
            <person name="Marquez L.M."/>
            <person name="Redman R.S."/>
            <person name="Rodriguez R.J."/>
            <person name="Roossinck M.J."/>
        </authorList>
    </citation>
    <scope>NUCLEOTIDE SEQUENCE [LARGE SCALE GENOMIC DNA]</scope>
</reference>
<dbReference type="SUPFAM" id="SSF56672">
    <property type="entry name" value="DNA/RNA polymerases"/>
    <property type="match status" value="1"/>
</dbReference>
<evidence type="ECO:0000256" key="3">
    <source>
        <dbReference type="ARBA" id="ARBA00022695"/>
    </source>
</evidence>
<evidence type="ECO:0000256" key="2">
    <source>
        <dbReference type="ARBA" id="ARBA00022679"/>
    </source>
</evidence>
<organism evidence="4 5">
    <name type="scientific">Curvularia thermal tolerance virus</name>
    <dbReference type="NCBI Taxonomy" id="421976"/>
    <lineage>
        <taxon>Viruses</taxon>
        <taxon>Riboviria</taxon>
        <taxon>Orthornavirae</taxon>
        <taxon>Pisuviricota</taxon>
        <taxon>Duplopiviricetes</taxon>
        <taxon>Durnavirales</taxon>
        <taxon>Curvulaviridae</taxon>
        <taxon>Orthocurvulavirus</taxon>
        <taxon>Orthocurvulavirus curvulariae</taxon>
        <taxon>Curvularia orthocurvulavirus 1</taxon>
    </lineage>
</organism>
<evidence type="ECO:0000313" key="4">
    <source>
        <dbReference type="EMBL" id="ABM92659.1"/>
    </source>
</evidence>
<dbReference type="Proteomes" id="UP000242480">
    <property type="component" value="Genome"/>
</dbReference>
<evidence type="ECO:0000313" key="5">
    <source>
        <dbReference type="Proteomes" id="UP000242480"/>
    </source>
</evidence>
<dbReference type="GeneID" id="6391292"/>
<evidence type="ECO:0000256" key="1">
    <source>
        <dbReference type="ARBA" id="ARBA00022484"/>
    </source>
</evidence>
<name>A3EYA8_9VIRU</name>
<dbReference type="KEGG" id="vg:6391292"/>
<keyword evidence="5" id="KW-1185">Reference proteome</keyword>
<keyword evidence="2" id="KW-0808">Transferase</keyword>
<accession>A3EYA8</accession>
<keyword evidence="1" id="KW-0696">RNA-directed RNA polymerase</keyword>
<protein>
    <submittedName>
        <fullName evidence="4">Putative replicase</fullName>
    </submittedName>
</protein>
<dbReference type="GO" id="GO:0003968">
    <property type="term" value="F:RNA-directed RNA polymerase activity"/>
    <property type="evidence" value="ECO:0007669"/>
    <property type="project" value="UniProtKB-KW"/>
</dbReference>
<sequence length="282" mass="31915">MAAMSAMTRTGTLFANLSWRLLSAGNDGIRLQKRVGTTSGHSHNTLLQSICTLIVGYGVLMATHPDLTDEEIKAAAQIESLGDDNITGTKAPLQPLPVEDVADKAWDMFGIDWSGKKSFATTAVLDATALQFQGVQYLGKYFRREEYPLDEGTVVVAIPYRPFKETYLRLLYPEYGSLEADQTWLRLLGNYLDAAGNPVTEKWLQGFMDWLEPQVVAPPQVWPSNFQRMVSRDYSGIGIEMPRPERMCYEQWRDLVVLPRDDYRQLWKASDPNDDALYEAEY</sequence>
<dbReference type="RefSeq" id="YP_001976144.1">
    <property type="nucleotide sequence ID" value="NC_010985.1"/>
</dbReference>
<dbReference type="EMBL" id="EF120984">
    <property type="protein sequence ID" value="ABM92659.1"/>
    <property type="molecule type" value="Genomic_RNA"/>
</dbReference>
<proteinExistence type="predicted"/>
<dbReference type="InterPro" id="IPR043502">
    <property type="entry name" value="DNA/RNA_pol_sf"/>
</dbReference>